<dbReference type="NCBIfam" id="NF005559">
    <property type="entry name" value="PRK07231.1"/>
    <property type="match status" value="1"/>
</dbReference>
<dbReference type="Pfam" id="PF13561">
    <property type="entry name" value="adh_short_C2"/>
    <property type="match status" value="1"/>
</dbReference>
<accession>A8LT76</accession>
<dbReference type="OrthoDB" id="9808814at2"/>
<dbReference type="HOGENOM" id="CLU_010194_1_0_5"/>
<dbReference type="EC" id="1.-.-.-" evidence="3"/>
<gene>
    <name evidence="3" type="ordered locus">Dshi_3712</name>
</gene>
<dbReference type="PROSITE" id="PS00061">
    <property type="entry name" value="ADH_SHORT"/>
    <property type="match status" value="1"/>
</dbReference>
<dbReference type="FunFam" id="3.40.50.720:FF:000084">
    <property type="entry name" value="Short-chain dehydrogenase reductase"/>
    <property type="match status" value="1"/>
</dbReference>
<dbReference type="Gene3D" id="3.40.50.720">
    <property type="entry name" value="NAD(P)-binding Rossmann-like Domain"/>
    <property type="match status" value="1"/>
</dbReference>
<proteinExistence type="inferred from homology"/>
<protein>
    <submittedName>
        <fullName evidence="3">Short chain dehydrogenase</fullName>
        <ecNumber evidence="3">1.-.-.-</ecNumber>
    </submittedName>
</protein>
<organism evidence="3 4">
    <name type="scientific">Dinoroseobacter shibae (strain DSM 16493 / NCIMB 14021 / DFL 12)</name>
    <dbReference type="NCBI Taxonomy" id="398580"/>
    <lineage>
        <taxon>Bacteria</taxon>
        <taxon>Pseudomonadati</taxon>
        <taxon>Pseudomonadota</taxon>
        <taxon>Alphaproteobacteria</taxon>
        <taxon>Rhodobacterales</taxon>
        <taxon>Roseobacteraceae</taxon>
        <taxon>Dinoroseobacter</taxon>
    </lineage>
</organism>
<dbReference type="PRINTS" id="PR00080">
    <property type="entry name" value="SDRFAMILY"/>
</dbReference>
<name>A8LT76_DINSH</name>
<evidence type="ECO:0000313" key="4">
    <source>
        <dbReference type="Proteomes" id="UP000006833"/>
    </source>
</evidence>
<keyword evidence="3" id="KW-0614">Plasmid</keyword>
<keyword evidence="2 3" id="KW-0560">Oxidoreductase</keyword>
<evidence type="ECO:0000256" key="1">
    <source>
        <dbReference type="ARBA" id="ARBA00006484"/>
    </source>
</evidence>
<dbReference type="Proteomes" id="UP000006833">
    <property type="component" value="Plasmid pDSHI01"/>
</dbReference>
<evidence type="ECO:0000313" key="3">
    <source>
        <dbReference type="EMBL" id="ABV95443.1"/>
    </source>
</evidence>
<dbReference type="PANTHER" id="PTHR42760:SF133">
    <property type="entry name" value="3-OXOACYL-[ACYL-CARRIER-PROTEIN] REDUCTASE"/>
    <property type="match status" value="1"/>
</dbReference>
<dbReference type="RefSeq" id="WP_012187095.1">
    <property type="nucleotide sequence ID" value="NC_009955.1"/>
</dbReference>
<geneLocation type="plasmid" evidence="3 4">
    <name>pDSHI01</name>
</geneLocation>
<dbReference type="SUPFAM" id="SSF51735">
    <property type="entry name" value="NAD(P)-binding Rossmann-fold domains"/>
    <property type="match status" value="1"/>
</dbReference>
<dbReference type="AlphaFoldDB" id="A8LT76"/>
<sequence>MPRLDGKVAIITGAAQGIGAVYAQALADEGAKVMIADILDGNPTASRISAQGGTADFMQTDVSDESSVAAMVDATVAKWGGVDILINNAAIWASLRAKPFEDISPEEWDKLMAVNVKGPFLCARAVVPHMRAGKYGRIVNIASGTAYKGTPNFLHYVTSKGAVIAMTRALAREVGEDGITVNTLAPGLVLSEQVVASPELLEKLSAPVMASRAIKRDQLPQDLVGPLLFLVSDDAAFMTGEVTVIDGGSVMH</sequence>
<dbReference type="InterPro" id="IPR036291">
    <property type="entry name" value="NAD(P)-bd_dom_sf"/>
</dbReference>
<dbReference type="EMBL" id="CP000831">
    <property type="protein sequence ID" value="ABV95443.1"/>
    <property type="molecule type" value="Genomic_DNA"/>
</dbReference>
<dbReference type="GO" id="GO:0016616">
    <property type="term" value="F:oxidoreductase activity, acting on the CH-OH group of donors, NAD or NADP as acceptor"/>
    <property type="evidence" value="ECO:0007669"/>
    <property type="project" value="TreeGrafter"/>
</dbReference>
<dbReference type="InterPro" id="IPR020904">
    <property type="entry name" value="Sc_DH/Rdtase_CS"/>
</dbReference>
<dbReference type="GO" id="GO:0048038">
    <property type="term" value="F:quinone binding"/>
    <property type="evidence" value="ECO:0007669"/>
    <property type="project" value="TreeGrafter"/>
</dbReference>
<dbReference type="InterPro" id="IPR002347">
    <property type="entry name" value="SDR_fam"/>
</dbReference>
<keyword evidence="4" id="KW-1185">Reference proteome</keyword>
<evidence type="ECO:0000256" key="2">
    <source>
        <dbReference type="ARBA" id="ARBA00023002"/>
    </source>
</evidence>
<comment type="similarity">
    <text evidence="1">Belongs to the short-chain dehydrogenases/reductases (SDR) family.</text>
</comment>
<dbReference type="CDD" id="cd05233">
    <property type="entry name" value="SDR_c"/>
    <property type="match status" value="1"/>
</dbReference>
<dbReference type="KEGG" id="dsh:Dshi_3712"/>
<reference evidence="4" key="1">
    <citation type="journal article" date="2010" name="ISME J.">
        <title>The complete genome sequence of the algal symbiont Dinoroseobacter shibae: a hitchhiker's guide to life in the sea.</title>
        <authorList>
            <person name="Wagner-Dobler I."/>
            <person name="Ballhausen B."/>
            <person name="Berger M."/>
            <person name="Brinkhoff T."/>
            <person name="Buchholz I."/>
            <person name="Bunk B."/>
            <person name="Cypionka H."/>
            <person name="Daniel R."/>
            <person name="Drepper T."/>
            <person name="Gerdts G."/>
            <person name="Hahnke S."/>
            <person name="Han C."/>
            <person name="Jahn D."/>
            <person name="Kalhoefer D."/>
            <person name="Kiss H."/>
            <person name="Klenk H.P."/>
            <person name="Kyrpides N."/>
            <person name="Liebl W."/>
            <person name="Liesegang H."/>
            <person name="Meincke L."/>
            <person name="Pati A."/>
            <person name="Petersen J."/>
            <person name="Piekarski T."/>
            <person name="Pommerenke C."/>
            <person name="Pradella S."/>
            <person name="Pukall R."/>
            <person name="Rabus R."/>
            <person name="Stackebrandt E."/>
            <person name="Thole S."/>
            <person name="Thompson L."/>
            <person name="Tielen P."/>
            <person name="Tomasch J."/>
            <person name="von Jan M."/>
            <person name="Wanphrut N."/>
            <person name="Wichels A."/>
            <person name="Zech H."/>
            <person name="Simon M."/>
        </authorList>
    </citation>
    <scope>NUCLEOTIDE SEQUENCE [LARGE SCALE GENOMIC DNA]</scope>
    <source>
        <strain evidence="4">DSM 16493 / NCIMB 14021 / DFL 12</strain>
        <plasmid evidence="4">Plasmid pDSHI01</plasmid>
    </source>
</reference>
<dbReference type="PRINTS" id="PR00081">
    <property type="entry name" value="GDHRDH"/>
</dbReference>
<dbReference type="GO" id="GO:0006633">
    <property type="term" value="P:fatty acid biosynthetic process"/>
    <property type="evidence" value="ECO:0007669"/>
    <property type="project" value="TreeGrafter"/>
</dbReference>
<dbReference type="PANTHER" id="PTHR42760">
    <property type="entry name" value="SHORT-CHAIN DEHYDROGENASES/REDUCTASES FAMILY MEMBER"/>
    <property type="match status" value="1"/>
</dbReference>